<feature type="region of interest" description="Disordered" evidence="1">
    <location>
        <begin position="1"/>
        <end position="23"/>
    </location>
</feature>
<evidence type="ECO:0000313" key="3">
    <source>
        <dbReference type="Proteomes" id="UP000177306"/>
    </source>
</evidence>
<dbReference type="EMBL" id="MFLY01000038">
    <property type="protein sequence ID" value="OGG72609.1"/>
    <property type="molecule type" value="Genomic_DNA"/>
</dbReference>
<gene>
    <name evidence="2" type="ORF">A3A38_02965</name>
</gene>
<comment type="caution">
    <text evidence="2">The sequence shown here is derived from an EMBL/GenBank/DDBJ whole genome shotgun (WGS) entry which is preliminary data.</text>
</comment>
<dbReference type="AlphaFoldDB" id="A0A1F6EG41"/>
<evidence type="ECO:0000256" key="1">
    <source>
        <dbReference type="SAM" id="MobiDB-lite"/>
    </source>
</evidence>
<dbReference type="Proteomes" id="UP000177306">
    <property type="component" value="Unassembled WGS sequence"/>
</dbReference>
<sequence length="316" mass="35656">MENAEKGVRSATENPEEKFEREREKWWSDKGVVSLSFRRHSRYDYGGEKIPAGSLTSEGITLAREEARKWKEALPDDAKVTIFESPSFIPAGMREKPEPHMLMPSRARQTASIYEKEVFGDLAPAEEGDDPLYKMQSTRRKLASNLGDFMEHVTEEEAAFIPAFFKTRKEVYGDDIGKFWEDFTAGTLEPRVQEALEKCGGDGSRELAEHLAAFIREATDGKREDSAGVLKEKTVNLAVTHGETMESFIHYVRQFLIAEDRQGDADAISAGTDFGYNKGFDAHVKNGELFIEGGREIVKVGDIDAFLEYLKKNKHE</sequence>
<evidence type="ECO:0000313" key="2">
    <source>
        <dbReference type="EMBL" id="OGG72609.1"/>
    </source>
</evidence>
<proteinExistence type="predicted"/>
<protein>
    <submittedName>
        <fullName evidence="2">Uncharacterized protein</fullName>
    </submittedName>
</protein>
<name>A0A1F6EG41_9BACT</name>
<reference evidence="2 3" key="1">
    <citation type="journal article" date="2016" name="Nat. Commun.">
        <title>Thousands of microbial genomes shed light on interconnected biogeochemical processes in an aquifer system.</title>
        <authorList>
            <person name="Anantharaman K."/>
            <person name="Brown C.T."/>
            <person name="Hug L.A."/>
            <person name="Sharon I."/>
            <person name="Castelle C.J."/>
            <person name="Probst A.J."/>
            <person name="Thomas B.C."/>
            <person name="Singh A."/>
            <person name="Wilkins M.J."/>
            <person name="Karaoz U."/>
            <person name="Brodie E.L."/>
            <person name="Williams K.H."/>
            <person name="Hubbard S.S."/>
            <person name="Banfield J.F."/>
        </authorList>
    </citation>
    <scope>NUCLEOTIDE SEQUENCE [LARGE SCALE GENOMIC DNA]</scope>
</reference>
<organism evidence="2 3">
    <name type="scientific">Candidatus Kaiserbacteria bacterium RIFCSPLOWO2_01_FULL_53_17</name>
    <dbReference type="NCBI Taxonomy" id="1798511"/>
    <lineage>
        <taxon>Bacteria</taxon>
        <taxon>Candidatus Kaiseribacteriota</taxon>
    </lineage>
</organism>
<accession>A0A1F6EG41</accession>